<dbReference type="InterPro" id="IPR016195">
    <property type="entry name" value="Pol/histidinol_Pase-like"/>
</dbReference>
<protein>
    <submittedName>
        <fullName evidence="1">Phosphotransferase</fullName>
    </submittedName>
</protein>
<dbReference type="SUPFAM" id="SSF89550">
    <property type="entry name" value="PHP domain-like"/>
    <property type="match status" value="1"/>
</dbReference>
<dbReference type="Gene3D" id="3.20.20.140">
    <property type="entry name" value="Metal-dependent hydrolases"/>
    <property type="match status" value="1"/>
</dbReference>
<organism evidence="1 2">
    <name type="scientific">Duganella lactea</name>
    <dbReference type="NCBI Taxonomy" id="2692173"/>
    <lineage>
        <taxon>Bacteria</taxon>
        <taxon>Pseudomonadati</taxon>
        <taxon>Pseudomonadota</taxon>
        <taxon>Betaproteobacteria</taxon>
        <taxon>Burkholderiales</taxon>
        <taxon>Oxalobacteraceae</taxon>
        <taxon>Telluria group</taxon>
        <taxon>Duganella</taxon>
    </lineage>
</organism>
<proteinExistence type="predicted"/>
<accession>A0A6L8MRP7</accession>
<keyword evidence="1" id="KW-0808">Transferase</keyword>
<evidence type="ECO:0000313" key="1">
    <source>
        <dbReference type="EMBL" id="MYM84712.1"/>
    </source>
</evidence>
<sequence>MQVPFQSDSAGQRRVVMRFSPPDNHRHLLRWRLELLPRHDETVVRSWRGERMLDGEAAEVSKIWRAAVPDGVYRMRLRAGLDDGTEVEQEWPVAVGAHRPPPAMLAPAQPLADTDRRQTTGYDVYLGNLHSQTNHSDGGGALDQCDGAQAPQSGAYGPADAYAYAAQHGLDFLMTSEHNHMYDGSDGTRADANANTARALFHDGLRLAEQWNAGANQLLAIYGQEWGTISKGGHINILNAGALLGWERNATGELLADEEVPKNDYASLYTLMAGRGWFGQFNHPQKDQFVADGKPLAWTEDGDANMLLCEVMNSSAYSTNTSETETRRSNFESTCNALLEAGYHLAFSSNQDNHCANWGAAYSNRTAVLLPRNTPLTRNSLLEALQARRVYATMDKQAQLIFTANGHMMGARITNAGKVTLRLRYTSGSGREPVAVAIFHGVPGRNGKVATLASTQQRTITPLPGEHFYYARVTQDDGKMLWSAPIWVTQKTR</sequence>
<dbReference type="GO" id="GO:0016740">
    <property type="term" value="F:transferase activity"/>
    <property type="evidence" value="ECO:0007669"/>
    <property type="project" value="UniProtKB-KW"/>
</dbReference>
<dbReference type="EMBL" id="WWCP01000038">
    <property type="protein sequence ID" value="MYM84712.1"/>
    <property type="molecule type" value="Genomic_DNA"/>
</dbReference>
<reference evidence="1 2" key="1">
    <citation type="submission" date="2019-12" db="EMBL/GenBank/DDBJ databases">
        <title>Novel species isolated from a subtropical stream in China.</title>
        <authorList>
            <person name="Lu H."/>
        </authorList>
    </citation>
    <scope>NUCLEOTIDE SEQUENCE [LARGE SCALE GENOMIC DNA]</scope>
    <source>
        <strain evidence="1 2">FT50W</strain>
    </source>
</reference>
<dbReference type="Proteomes" id="UP000474565">
    <property type="component" value="Unassembled WGS sequence"/>
</dbReference>
<dbReference type="AlphaFoldDB" id="A0A6L8MRP7"/>
<name>A0A6L8MRP7_9BURK</name>
<gene>
    <name evidence="1" type="ORF">GTP44_22540</name>
</gene>
<evidence type="ECO:0000313" key="2">
    <source>
        <dbReference type="Proteomes" id="UP000474565"/>
    </source>
</evidence>
<dbReference type="NCBIfam" id="NF038032">
    <property type="entry name" value="CehA_McbA_metalo"/>
    <property type="match status" value="1"/>
</dbReference>
<comment type="caution">
    <text evidence="1">The sequence shown here is derived from an EMBL/GenBank/DDBJ whole genome shotgun (WGS) entry which is preliminary data.</text>
</comment>